<gene>
    <name evidence="1" type="ORF">B0H99_104188</name>
</gene>
<protein>
    <submittedName>
        <fullName evidence="1">Ureidoglycolate hydrolase</fullName>
    </submittedName>
</protein>
<dbReference type="InterPro" id="IPR007247">
    <property type="entry name" value="Ureidogly_lyase"/>
</dbReference>
<dbReference type="EMBL" id="PYAT01000004">
    <property type="protein sequence ID" value="PSL40726.1"/>
    <property type="molecule type" value="Genomic_DNA"/>
</dbReference>
<dbReference type="GO" id="GO:0050385">
    <property type="term" value="F:ureidoglycolate lyase activity"/>
    <property type="evidence" value="ECO:0007669"/>
    <property type="project" value="InterPro"/>
</dbReference>
<name>A0A2P8H3D2_9BACL</name>
<dbReference type="AlphaFoldDB" id="A0A2P8H3D2"/>
<comment type="caution">
    <text evidence="1">The sequence shown here is derived from an EMBL/GenBank/DDBJ whole genome shotgun (WGS) entry which is preliminary data.</text>
</comment>
<dbReference type="SUPFAM" id="SSF51182">
    <property type="entry name" value="RmlC-like cupins"/>
    <property type="match status" value="1"/>
</dbReference>
<dbReference type="Pfam" id="PF04115">
    <property type="entry name" value="Ureidogly_lyase"/>
    <property type="match status" value="1"/>
</dbReference>
<organism evidence="1 2">
    <name type="scientific">Planomicrobium soli</name>
    <dbReference type="NCBI Taxonomy" id="1176648"/>
    <lineage>
        <taxon>Bacteria</taxon>
        <taxon>Bacillati</taxon>
        <taxon>Bacillota</taxon>
        <taxon>Bacilli</taxon>
        <taxon>Bacillales</taxon>
        <taxon>Caryophanaceae</taxon>
        <taxon>Planomicrobium</taxon>
    </lineage>
</organism>
<dbReference type="Gene3D" id="2.60.120.10">
    <property type="entry name" value="Jelly Rolls"/>
    <property type="match status" value="1"/>
</dbReference>
<dbReference type="OrthoDB" id="2043131at2"/>
<proteinExistence type="predicted"/>
<dbReference type="GO" id="GO:0000256">
    <property type="term" value="P:allantoin catabolic process"/>
    <property type="evidence" value="ECO:0007669"/>
    <property type="project" value="InterPro"/>
</dbReference>
<evidence type="ECO:0000313" key="2">
    <source>
        <dbReference type="Proteomes" id="UP000242682"/>
    </source>
</evidence>
<dbReference type="InterPro" id="IPR011051">
    <property type="entry name" value="RmlC_Cupin_sf"/>
</dbReference>
<accession>A0A2P8H3D2</accession>
<dbReference type="RefSeq" id="WP_106532942.1">
    <property type="nucleotide sequence ID" value="NZ_PYAT01000004.1"/>
</dbReference>
<reference evidence="1 2" key="1">
    <citation type="submission" date="2018-03" db="EMBL/GenBank/DDBJ databases">
        <title>Genomic Encyclopedia of Type Strains, Phase III (KMG-III): the genomes of soil and plant-associated and newly described type strains.</title>
        <authorList>
            <person name="Whitman W."/>
        </authorList>
    </citation>
    <scope>NUCLEOTIDE SEQUENCE [LARGE SCALE GENOMIC DNA]</scope>
    <source>
        <strain evidence="1 2">CGMCC 1.12259</strain>
    </source>
</reference>
<dbReference type="GO" id="GO:0016787">
    <property type="term" value="F:hydrolase activity"/>
    <property type="evidence" value="ECO:0007669"/>
    <property type="project" value="UniProtKB-KW"/>
</dbReference>
<keyword evidence="1" id="KW-0378">Hydrolase</keyword>
<evidence type="ECO:0000313" key="1">
    <source>
        <dbReference type="EMBL" id="PSL40726.1"/>
    </source>
</evidence>
<sequence>MSEDWGGDMKRPIKRISAETFSKYGGVLGEQGAAAGFEVFFDEDEKVGWRLAVSTFENTTIEKLARHPNTVESFSPLQGISLLCVSNSEVPEEVAAFLLDRPIFLHKNIWHGTLALSEQAVLSICENSYVESEEYELENPFEVSVTGGV</sequence>
<dbReference type="Proteomes" id="UP000242682">
    <property type="component" value="Unassembled WGS sequence"/>
</dbReference>
<dbReference type="InterPro" id="IPR014710">
    <property type="entry name" value="RmlC-like_jellyroll"/>
</dbReference>
<keyword evidence="2" id="KW-1185">Reference proteome</keyword>